<evidence type="ECO:0000256" key="2">
    <source>
        <dbReference type="ARBA" id="ARBA00004371"/>
    </source>
</evidence>
<evidence type="ECO:0000259" key="16">
    <source>
        <dbReference type="Pfam" id="PF22666"/>
    </source>
</evidence>
<evidence type="ECO:0000259" key="15">
    <source>
        <dbReference type="Pfam" id="PF00703"/>
    </source>
</evidence>
<name>L1N980_9PORP</name>
<dbReference type="InterPro" id="IPR050887">
    <property type="entry name" value="Beta-mannosidase_GH2"/>
</dbReference>
<comment type="caution">
    <text evidence="17">The sequence shown here is derived from an EMBL/GenBank/DDBJ whole genome shotgun (WGS) entry which is preliminary data.</text>
</comment>
<evidence type="ECO:0000256" key="14">
    <source>
        <dbReference type="SAM" id="SignalP"/>
    </source>
</evidence>
<dbReference type="InterPro" id="IPR008979">
    <property type="entry name" value="Galactose-bd-like_sf"/>
</dbReference>
<keyword evidence="6" id="KW-0645">Protease</keyword>
<dbReference type="FunFam" id="2.60.120.260:FF:000060">
    <property type="entry name" value="Probable beta-mannosidase"/>
    <property type="match status" value="1"/>
</dbReference>
<dbReference type="FunFam" id="3.20.20.80:FF:000050">
    <property type="entry name" value="Beta-mannosidase B"/>
    <property type="match status" value="1"/>
</dbReference>
<dbReference type="AlphaFoldDB" id="L1N980"/>
<dbReference type="SUPFAM" id="SSF49785">
    <property type="entry name" value="Galactose-binding domain-like"/>
    <property type="match status" value="1"/>
</dbReference>
<keyword evidence="13" id="KW-0326">Glycosidase</keyword>
<feature type="domain" description="Glycoside hydrolase family 2 immunoglobulin-like beta-sandwich" evidence="15">
    <location>
        <begin position="249"/>
        <end position="329"/>
    </location>
</feature>
<dbReference type="Pfam" id="PF00703">
    <property type="entry name" value="Glyco_hydro_2"/>
    <property type="match status" value="1"/>
</dbReference>
<reference evidence="17 18" key="1">
    <citation type="submission" date="2012-05" db="EMBL/GenBank/DDBJ databases">
        <authorList>
            <person name="Weinstock G."/>
            <person name="Sodergren E."/>
            <person name="Lobos E.A."/>
            <person name="Fulton L."/>
            <person name="Fulton R."/>
            <person name="Courtney L."/>
            <person name="Fronick C."/>
            <person name="O'Laughlin M."/>
            <person name="Godfrey J."/>
            <person name="Wilson R.M."/>
            <person name="Miner T."/>
            <person name="Farmer C."/>
            <person name="Delehaunty K."/>
            <person name="Cordes M."/>
            <person name="Minx P."/>
            <person name="Tomlinson C."/>
            <person name="Chen J."/>
            <person name="Wollam A."/>
            <person name="Pepin K.H."/>
            <person name="Bhonagiri V."/>
            <person name="Zhang X."/>
            <person name="Suruliraj S."/>
            <person name="Warren W."/>
            <person name="Mitreva M."/>
            <person name="Mardis E.R."/>
            <person name="Wilson R.K."/>
        </authorList>
    </citation>
    <scope>NUCLEOTIDE SEQUENCE [LARGE SCALE GENOMIC DNA]</scope>
    <source>
        <strain evidence="17 18">F0037</strain>
    </source>
</reference>
<keyword evidence="7 14" id="KW-0732">Signal</keyword>
<evidence type="ECO:0000256" key="5">
    <source>
        <dbReference type="ARBA" id="ARBA00012754"/>
    </source>
</evidence>
<keyword evidence="11" id="KW-0325">Glycoprotein</keyword>
<evidence type="ECO:0000256" key="10">
    <source>
        <dbReference type="ARBA" id="ARBA00023026"/>
    </source>
</evidence>
<dbReference type="GO" id="GO:0005975">
    <property type="term" value="P:carbohydrate metabolic process"/>
    <property type="evidence" value="ECO:0007669"/>
    <property type="project" value="InterPro"/>
</dbReference>
<dbReference type="RefSeq" id="WP_005468130.1">
    <property type="nucleotide sequence ID" value="NZ_KB291037.1"/>
</dbReference>
<dbReference type="HOGENOM" id="CLU_005015_3_2_10"/>
<dbReference type="EMBL" id="AMEQ01000044">
    <property type="protein sequence ID" value="EKX99880.1"/>
    <property type="molecule type" value="Genomic_DNA"/>
</dbReference>
<dbReference type="GO" id="GO:0005764">
    <property type="term" value="C:lysosome"/>
    <property type="evidence" value="ECO:0007669"/>
    <property type="project" value="UniProtKB-SubCell"/>
</dbReference>
<feature type="chain" id="PRO_5003954291" description="beta-mannosidase" evidence="14">
    <location>
        <begin position="25"/>
        <end position="871"/>
    </location>
</feature>
<keyword evidence="9" id="KW-0788">Thiol protease</keyword>
<dbReference type="GO" id="GO:0006516">
    <property type="term" value="P:glycoprotein catabolic process"/>
    <property type="evidence" value="ECO:0007669"/>
    <property type="project" value="TreeGrafter"/>
</dbReference>
<evidence type="ECO:0000256" key="4">
    <source>
        <dbReference type="ARBA" id="ARBA00007401"/>
    </source>
</evidence>
<dbReference type="InterPro" id="IPR054593">
    <property type="entry name" value="Beta-mannosidase-like_N2"/>
</dbReference>
<comment type="similarity">
    <text evidence="3">Belongs to the peptidase C25 family.</text>
</comment>
<evidence type="ECO:0000256" key="3">
    <source>
        <dbReference type="ARBA" id="ARBA00006067"/>
    </source>
</evidence>
<evidence type="ECO:0000256" key="9">
    <source>
        <dbReference type="ARBA" id="ARBA00022807"/>
    </source>
</evidence>
<dbReference type="InterPro" id="IPR013783">
    <property type="entry name" value="Ig-like_fold"/>
</dbReference>
<evidence type="ECO:0000256" key="11">
    <source>
        <dbReference type="ARBA" id="ARBA00023180"/>
    </source>
</evidence>
<dbReference type="PANTHER" id="PTHR43730:SF1">
    <property type="entry name" value="BETA-MANNOSIDASE"/>
    <property type="match status" value="1"/>
</dbReference>
<dbReference type="GO" id="GO:0006508">
    <property type="term" value="P:proteolysis"/>
    <property type="evidence" value="ECO:0007669"/>
    <property type="project" value="UniProtKB-KW"/>
</dbReference>
<keyword evidence="8 17" id="KW-0378">Hydrolase</keyword>
<accession>L1N980</accession>
<dbReference type="InterPro" id="IPR017853">
    <property type="entry name" value="GH"/>
</dbReference>
<evidence type="ECO:0000256" key="13">
    <source>
        <dbReference type="ARBA" id="ARBA00023295"/>
    </source>
</evidence>
<dbReference type="SUPFAM" id="SSF49303">
    <property type="entry name" value="beta-Galactosidase/glucuronidase domain"/>
    <property type="match status" value="2"/>
</dbReference>
<comment type="catalytic activity">
    <reaction evidence="1">
        <text>Hydrolysis of terminal, non-reducing beta-D-mannose residues in beta-D-mannosides.</text>
        <dbReference type="EC" id="3.2.1.25"/>
    </reaction>
</comment>
<sequence>MRYYFSILVGLMAMCCLNDAPAYAGGTDTITLNRGWTLTETSEGVPLAATVPGVVQMDLIRHGKLPDPYYRLAEDSIQWVGERDWVYRTSFVLTEAQLLRPNIHLLFEGLDTYATVKLNGKVILQSKNMFVGHEVDVKGLVRGENELEITFASPLRSALPLYEASGRINYPADNDHAETRLSVFTRKAPYHYGWDWGERMLTLGPWRHVRLLLRGETYLKDYPVINFNPKAKQPIEVWLPEGTVVGRGEGALRYRLKDVTGKTVYEYTGNLPRGTRGNSPYVCHALPDLQLWWPNGMGKPYLYTAEFLLYDSKRAKTPCDSLSFRVGLRTIELVREADRWGRSFYFKVNGQPLYAKGANYIPPTLMLPARTQAELSQLFDDVVGSNFNMLRVWGGGVYEDDRFYDLADERGILVWQDFMFACTAYPGDEAFLADVRGELDYNIRRLRRHASLATWCGNNEIREAMKYWGWQKKYTKETYQLFAQSYTKLFRQLIPSRLKALDPLRPYIESSPDTANWGRPASLGLGESHYWGVWYGREPFEILRERIPRFMSEFGVQSFPTMPSVQRFSRPEDWAIESEVMKAHQKSSIGNDVILHYIKAEYPEPKTFRDFTYLSQVMQGRGIALGLRSQRAAAPQCMGSLYWQINDAWPAVSWSSIDYYGTWKGLQYQAKKAFQPVVLVPNKGGDTIRITSDQMEGEELVRLEAEVLDFHGNKLREWHSGAVRLSRGIMQEDIAVPYGTFFPDEEAKATRLVRYRLTVLGEQHTVLSEELYFAKSPKELRLPVPNSFFYSLEPSEEDGRSYDLRLRSPILRKDLYIECSIPGVHLSDNFFDLLAGEEVCLRLTPRAGYTLPKGLRPESFSFLSINDLQTR</sequence>
<dbReference type="GO" id="GO:0004567">
    <property type="term" value="F:beta-mannosidase activity"/>
    <property type="evidence" value="ECO:0007669"/>
    <property type="project" value="UniProtKB-EC"/>
</dbReference>
<proteinExistence type="inferred from homology"/>
<keyword evidence="12" id="KW-0458">Lysosome</keyword>
<dbReference type="STRING" id="1127696.HMPREF9134_01787"/>
<dbReference type="Gene3D" id="2.60.40.10">
    <property type="entry name" value="Immunoglobulins"/>
    <property type="match status" value="2"/>
</dbReference>
<dbReference type="eggNOG" id="COG3250">
    <property type="taxonomic scope" value="Bacteria"/>
</dbReference>
<evidence type="ECO:0000313" key="18">
    <source>
        <dbReference type="Proteomes" id="UP000010408"/>
    </source>
</evidence>
<gene>
    <name evidence="17" type="ORF">HMPREF9134_01787</name>
</gene>
<organism evidence="17 18">
    <name type="scientific">Porphyromonas catoniae F0037</name>
    <dbReference type="NCBI Taxonomy" id="1127696"/>
    <lineage>
        <taxon>Bacteria</taxon>
        <taxon>Pseudomonadati</taxon>
        <taxon>Bacteroidota</taxon>
        <taxon>Bacteroidia</taxon>
        <taxon>Bacteroidales</taxon>
        <taxon>Porphyromonadaceae</taxon>
        <taxon>Porphyromonas</taxon>
    </lineage>
</organism>
<evidence type="ECO:0000256" key="7">
    <source>
        <dbReference type="ARBA" id="ARBA00022729"/>
    </source>
</evidence>
<dbReference type="InterPro" id="IPR036156">
    <property type="entry name" value="Beta-gal/glucu_dom_sf"/>
</dbReference>
<keyword evidence="10" id="KW-0843">Virulence</keyword>
<comment type="subcellular location">
    <subcellularLocation>
        <location evidence="2">Lysosome</location>
    </subcellularLocation>
</comment>
<evidence type="ECO:0000256" key="8">
    <source>
        <dbReference type="ARBA" id="ARBA00022801"/>
    </source>
</evidence>
<protein>
    <recommendedName>
        <fullName evidence="5">beta-mannosidase</fullName>
        <ecNumber evidence="5">3.2.1.25</ecNumber>
    </recommendedName>
</protein>
<feature type="signal peptide" evidence="14">
    <location>
        <begin position="1"/>
        <end position="24"/>
    </location>
</feature>
<dbReference type="Pfam" id="PF22666">
    <property type="entry name" value="Glyco_hydro_2_N2"/>
    <property type="match status" value="1"/>
</dbReference>
<dbReference type="InterPro" id="IPR006102">
    <property type="entry name" value="Ig-like_GH2"/>
</dbReference>
<dbReference type="PATRIC" id="fig|1127696.3.peg.1624"/>
<comment type="similarity">
    <text evidence="4">Belongs to the glycosyl hydrolase 2 family.</text>
</comment>
<dbReference type="Proteomes" id="UP000010408">
    <property type="component" value="Unassembled WGS sequence"/>
</dbReference>
<dbReference type="Gene3D" id="2.60.120.260">
    <property type="entry name" value="Galactose-binding domain-like"/>
    <property type="match status" value="1"/>
</dbReference>
<dbReference type="GO" id="GO:0008234">
    <property type="term" value="F:cysteine-type peptidase activity"/>
    <property type="evidence" value="ECO:0007669"/>
    <property type="project" value="UniProtKB-KW"/>
</dbReference>
<dbReference type="PANTHER" id="PTHR43730">
    <property type="entry name" value="BETA-MANNOSIDASE"/>
    <property type="match status" value="1"/>
</dbReference>
<feature type="domain" description="Beta-mannosidase-like galactose-binding" evidence="16">
    <location>
        <begin position="36"/>
        <end position="207"/>
    </location>
</feature>
<evidence type="ECO:0000256" key="6">
    <source>
        <dbReference type="ARBA" id="ARBA00022670"/>
    </source>
</evidence>
<evidence type="ECO:0000256" key="1">
    <source>
        <dbReference type="ARBA" id="ARBA00000829"/>
    </source>
</evidence>
<dbReference type="Gene3D" id="3.20.20.80">
    <property type="entry name" value="Glycosidases"/>
    <property type="match status" value="1"/>
</dbReference>
<evidence type="ECO:0000256" key="12">
    <source>
        <dbReference type="ARBA" id="ARBA00023228"/>
    </source>
</evidence>
<dbReference type="SUPFAM" id="SSF51445">
    <property type="entry name" value="(Trans)glycosidases"/>
    <property type="match status" value="1"/>
</dbReference>
<evidence type="ECO:0000313" key="17">
    <source>
        <dbReference type="EMBL" id="EKX99880.1"/>
    </source>
</evidence>
<dbReference type="EC" id="3.2.1.25" evidence="5"/>